<proteinExistence type="predicted"/>
<evidence type="ECO:0000313" key="2">
    <source>
        <dbReference type="Proteomes" id="UP001165489"/>
    </source>
</evidence>
<name>A0ABS9V1I1_9BACT</name>
<keyword evidence="2" id="KW-1185">Reference proteome</keyword>
<sequence length="391" mass="46039">MKKYFYSLFILFFSYCTTNKEFEVDANTKLLEINPSTAKHIMLSELFEDVEFIKLETKEDFLISQIEKIEYFNNMYFVLSGGVIFIFDQVGEIVSKIDNKGKGPEEYQTIWDMYIDRDNNTIELLDTPSAKILTYDFEGNLKDIWRHGLIAESFTKADSDKYLFYCGNNFNDKVSQKLVIKSKSNNKILNSFIEIDKKHAKFLHFKNNRRFAHTSKSISIVEVFENVVYKYQNNELSKKYSVDFGKNNISKEFLNQDFDNAMFFAKEARLNEFAFLIHSFFESDDYLFFAYEFGEKVQFVFYNKIKGSILNVKGLSDDLFFYEKNEISEIREFLPLAQSEEKFIIAIEPSTFLDMFNKSNNVTNESPNILNLVKSIEYYENPILLICKPKI</sequence>
<accession>A0ABS9V1I1</accession>
<dbReference type="Pfam" id="PF17170">
    <property type="entry name" value="DUF5128"/>
    <property type="match status" value="1"/>
</dbReference>
<reference evidence="1" key="1">
    <citation type="submission" date="2022-03" db="EMBL/GenBank/DDBJ databases">
        <title>De novo assembled genomes of Belliella spp. (Cyclobacteriaceae) strains.</title>
        <authorList>
            <person name="Szabo A."/>
            <person name="Korponai K."/>
            <person name="Felfoldi T."/>
        </authorList>
    </citation>
    <scope>NUCLEOTIDE SEQUENCE</scope>
    <source>
        <strain evidence="1">DSM 111904</strain>
    </source>
</reference>
<organism evidence="1 2">
    <name type="scientific">Belliella filtrata</name>
    <dbReference type="NCBI Taxonomy" id="2923435"/>
    <lineage>
        <taxon>Bacteria</taxon>
        <taxon>Pseudomonadati</taxon>
        <taxon>Bacteroidota</taxon>
        <taxon>Cytophagia</taxon>
        <taxon>Cytophagales</taxon>
        <taxon>Cyclobacteriaceae</taxon>
        <taxon>Belliella</taxon>
    </lineage>
</organism>
<comment type="caution">
    <text evidence="1">The sequence shown here is derived from an EMBL/GenBank/DDBJ whole genome shotgun (WGS) entry which is preliminary data.</text>
</comment>
<evidence type="ECO:0000313" key="1">
    <source>
        <dbReference type="EMBL" id="MCH7410241.1"/>
    </source>
</evidence>
<dbReference type="Proteomes" id="UP001165489">
    <property type="component" value="Unassembled WGS sequence"/>
</dbReference>
<gene>
    <name evidence="1" type="ORF">MM239_12610</name>
</gene>
<protein>
    <submittedName>
        <fullName evidence="1">6-bladed beta-propeller</fullName>
    </submittedName>
</protein>
<dbReference type="RefSeq" id="WP_241348608.1">
    <property type="nucleotide sequence ID" value="NZ_JAKZGP010000032.1"/>
</dbReference>
<dbReference type="SUPFAM" id="SSF75011">
    <property type="entry name" value="3-carboxy-cis,cis-mucoante lactonizing enzyme"/>
    <property type="match status" value="1"/>
</dbReference>
<dbReference type="EMBL" id="JAKZGP010000032">
    <property type="protein sequence ID" value="MCH7410241.1"/>
    <property type="molecule type" value="Genomic_DNA"/>
</dbReference>